<reference evidence="2 3" key="1">
    <citation type="submission" date="2013-11" db="EMBL/GenBank/DDBJ databases">
        <title>The Genome Sequence of Phytophthora parasitica P1976.</title>
        <authorList>
            <consortium name="The Broad Institute Genomics Platform"/>
            <person name="Russ C."/>
            <person name="Tyler B."/>
            <person name="Panabieres F."/>
            <person name="Shan W."/>
            <person name="Tripathy S."/>
            <person name="Grunwald N."/>
            <person name="Machado M."/>
            <person name="Johnson C.S."/>
            <person name="Walker B."/>
            <person name="Young S."/>
            <person name="Zeng Q."/>
            <person name="Gargeya S."/>
            <person name="Fitzgerald M."/>
            <person name="Haas B."/>
            <person name="Abouelleil A."/>
            <person name="Allen A.W."/>
            <person name="Alvarado L."/>
            <person name="Arachchi H.M."/>
            <person name="Berlin A.M."/>
            <person name="Chapman S.B."/>
            <person name="Gainer-Dewar J."/>
            <person name="Goldberg J."/>
            <person name="Griggs A."/>
            <person name="Gujja S."/>
            <person name="Hansen M."/>
            <person name="Howarth C."/>
            <person name="Imamovic A."/>
            <person name="Ireland A."/>
            <person name="Larimer J."/>
            <person name="McCowan C."/>
            <person name="Murphy C."/>
            <person name="Pearson M."/>
            <person name="Poon T.W."/>
            <person name="Priest M."/>
            <person name="Roberts A."/>
            <person name="Saif S."/>
            <person name="Shea T."/>
            <person name="Sisk P."/>
            <person name="Sykes S."/>
            <person name="Wortman J."/>
            <person name="Nusbaum C."/>
            <person name="Birren B."/>
        </authorList>
    </citation>
    <scope>NUCLEOTIDE SEQUENCE [LARGE SCALE GENOMIC DNA]</scope>
    <source>
        <strain evidence="2 3">P1976</strain>
    </source>
</reference>
<feature type="compositionally biased region" description="Acidic residues" evidence="1">
    <location>
        <begin position="141"/>
        <end position="150"/>
    </location>
</feature>
<feature type="compositionally biased region" description="Basic and acidic residues" evidence="1">
    <location>
        <begin position="110"/>
        <end position="121"/>
    </location>
</feature>
<comment type="caution">
    <text evidence="2">The sequence shown here is derived from an EMBL/GenBank/DDBJ whole genome shotgun (WGS) entry which is preliminary data.</text>
</comment>
<evidence type="ECO:0000313" key="3">
    <source>
        <dbReference type="Proteomes" id="UP000028582"/>
    </source>
</evidence>
<name>A0A080Z087_PHYNI</name>
<dbReference type="OrthoDB" id="129012at2759"/>
<feature type="compositionally biased region" description="Polar residues" evidence="1">
    <location>
        <begin position="122"/>
        <end position="133"/>
    </location>
</feature>
<protein>
    <submittedName>
        <fullName evidence="2">Uncharacterized protein</fullName>
    </submittedName>
</protein>
<gene>
    <name evidence="2" type="ORF">F444_21705</name>
</gene>
<accession>A0A080Z087</accession>
<evidence type="ECO:0000313" key="2">
    <source>
        <dbReference type="EMBL" id="ETO60048.1"/>
    </source>
</evidence>
<feature type="compositionally biased region" description="Basic residues" evidence="1">
    <location>
        <begin position="178"/>
        <end position="197"/>
    </location>
</feature>
<feature type="compositionally biased region" description="Basic and acidic residues" evidence="1">
    <location>
        <begin position="85"/>
        <end position="97"/>
    </location>
</feature>
<dbReference type="AlphaFoldDB" id="A0A080Z087"/>
<dbReference type="EMBL" id="ANJA01004010">
    <property type="protein sequence ID" value="ETO60048.1"/>
    <property type="molecule type" value="Genomic_DNA"/>
</dbReference>
<sequence length="282" mass="31223">MWRGSLEKASWMKMRKEPSMVRFSGPIGLVLCFPNCYFLSPDKLVRICKHWDVLYPVFHDRASAKPIAPTGTCKPPVRSAIDTRSGVEDSNGHRDFDFPFGESPPSASKGSDEEGHNHNSNEVDTQPDSSTTHVARRPDDSIDVASDDCSVEAATGTSSTSTAPKRPGDSGADTVVSSKKRTTKNTSKKTAKSKRGKPLSLAQEPQKKRKRLDDVMYDSIYERALLAQKRTCIDLAQAKVQFTKDLLVLGIYSTDEVKTMVLALLDRFSSTVCITRRRLILP</sequence>
<organism evidence="2 3">
    <name type="scientific">Phytophthora nicotianae P1976</name>
    <dbReference type="NCBI Taxonomy" id="1317066"/>
    <lineage>
        <taxon>Eukaryota</taxon>
        <taxon>Sar</taxon>
        <taxon>Stramenopiles</taxon>
        <taxon>Oomycota</taxon>
        <taxon>Peronosporomycetes</taxon>
        <taxon>Peronosporales</taxon>
        <taxon>Peronosporaceae</taxon>
        <taxon>Phytophthora</taxon>
    </lineage>
</organism>
<evidence type="ECO:0000256" key="1">
    <source>
        <dbReference type="SAM" id="MobiDB-lite"/>
    </source>
</evidence>
<proteinExistence type="predicted"/>
<feature type="region of interest" description="Disordered" evidence="1">
    <location>
        <begin position="65"/>
        <end position="210"/>
    </location>
</feature>
<feature type="compositionally biased region" description="Low complexity" evidence="1">
    <location>
        <begin position="153"/>
        <end position="163"/>
    </location>
</feature>
<dbReference type="Proteomes" id="UP000028582">
    <property type="component" value="Unassembled WGS sequence"/>
</dbReference>